<reference evidence="1 2" key="1">
    <citation type="submission" date="2017-02" db="EMBL/GenBank/DDBJ databases">
        <authorList>
            <person name="Peterson S.W."/>
        </authorList>
    </citation>
    <scope>NUCLEOTIDE SEQUENCE [LARGE SCALE GENOMIC DNA]</scope>
    <source>
        <strain evidence="1 2">ATCC 700028</strain>
    </source>
</reference>
<evidence type="ECO:0000313" key="1">
    <source>
        <dbReference type="EMBL" id="SJZ83518.1"/>
    </source>
</evidence>
<sequence length="165" mass="19308">MMEANYSKILKNIIEFMWKSYGVSIIMSTGIEIDKNILGKFVKIPVESRIDFKSINIDLNNIELTIPKKDIESGKFFVVLHEIAHFLLDKSGYIQKEDYADMLACLLAKKLLNKKEFLSFFKSHLNKLISCQILEIGDKPKKELIEINELFFYKYTKYLKLRGEL</sequence>
<gene>
    <name evidence="1" type="ORF">SAMN02745174_01683</name>
</gene>
<name>A0A1T4NXJ7_9FUSO</name>
<dbReference type="RefSeq" id="WP_078694157.1">
    <property type="nucleotide sequence ID" value="NZ_FUWX01000012.1"/>
</dbReference>
<evidence type="ECO:0008006" key="3">
    <source>
        <dbReference type="Google" id="ProtNLM"/>
    </source>
</evidence>
<protein>
    <recommendedName>
        <fullName evidence="3">IrrE N-terminal-like domain-containing protein</fullName>
    </recommendedName>
</protein>
<dbReference type="AlphaFoldDB" id="A0A1T4NXJ7"/>
<accession>A0A1T4NXJ7</accession>
<dbReference type="EMBL" id="FUWX01000012">
    <property type="protein sequence ID" value="SJZ83518.1"/>
    <property type="molecule type" value="Genomic_DNA"/>
</dbReference>
<proteinExistence type="predicted"/>
<evidence type="ECO:0000313" key="2">
    <source>
        <dbReference type="Proteomes" id="UP000191153"/>
    </source>
</evidence>
<dbReference type="STRING" id="180163.SAMN02745174_01683"/>
<dbReference type="Proteomes" id="UP000191153">
    <property type="component" value="Unassembled WGS sequence"/>
</dbReference>
<organism evidence="1 2">
    <name type="scientific">Cetobacterium ceti</name>
    <dbReference type="NCBI Taxonomy" id="180163"/>
    <lineage>
        <taxon>Bacteria</taxon>
        <taxon>Fusobacteriati</taxon>
        <taxon>Fusobacteriota</taxon>
        <taxon>Fusobacteriia</taxon>
        <taxon>Fusobacteriales</taxon>
        <taxon>Fusobacteriaceae</taxon>
        <taxon>Cetobacterium</taxon>
    </lineage>
</organism>
<keyword evidence="2" id="KW-1185">Reference proteome</keyword>